<evidence type="ECO:0000256" key="5">
    <source>
        <dbReference type="ARBA" id="ARBA00023242"/>
    </source>
</evidence>
<dbReference type="PANTHER" id="PTHR14052:SF0">
    <property type="entry name" value="ORIGIN RECOGNITION COMPLEX SUBUNIT 2"/>
    <property type="match status" value="1"/>
</dbReference>
<dbReference type="EMBL" id="LR899011">
    <property type="protein sequence ID" value="CAD7085373.1"/>
    <property type="molecule type" value="Genomic_DNA"/>
</dbReference>
<evidence type="ECO:0000256" key="1">
    <source>
        <dbReference type="ARBA" id="ARBA00004123"/>
    </source>
</evidence>
<organism evidence="10 11">
    <name type="scientific">Hermetia illucens</name>
    <name type="common">Black soldier fly</name>
    <dbReference type="NCBI Taxonomy" id="343691"/>
    <lineage>
        <taxon>Eukaryota</taxon>
        <taxon>Metazoa</taxon>
        <taxon>Ecdysozoa</taxon>
        <taxon>Arthropoda</taxon>
        <taxon>Hexapoda</taxon>
        <taxon>Insecta</taxon>
        <taxon>Pterygota</taxon>
        <taxon>Neoptera</taxon>
        <taxon>Endopterygota</taxon>
        <taxon>Diptera</taxon>
        <taxon>Brachycera</taxon>
        <taxon>Stratiomyomorpha</taxon>
        <taxon>Stratiomyidae</taxon>
        <taxon>Hermetiinae</taxon>
        <taxon>Hermetia</taxon>
    </lineage>
</organism>
<keyword evidence="11" id="KW-1185">Reference proteome</keyword>
<feature type="compositionally biased region" description="Acidic residues" evidence="7">
    <location>
        <begin position="234"/>
        <end position="243"/>
    </location>
</feature>
<evidence type="ECO:0000256" key="7">
    <source>
        <dbReference type="SAM" id="MobiDB-lite"/>
    </source>
</evidence>
<evidence type="ECO:0000256" key="4">
    <source>
        <dbReference type="ARBA" id="ARBA00022705"/>
    </source>
</evidence>
<dbReference type="AlphaFoldDB" id="A0A7R8USQ7"/>
<comment type="function">
    <text evidence="6">Component of the origin recognition complex (ORC) that binds origins of replication. DNA-binding is ATP-dependent. ORC is required to assemble the pre-replication complex necessary to initiate DNA replication.</text>
</comment>
<evidence type="ECO:0000256" key="6">
    <source>
        <dbReference type="RuleBase" id="RU368084"/>
    </source>
</evidence>
<name>A0A7R8USQ7_HERIL</name>
<dbReference type="GO" id="GO:0006260">
    <property type="term" value="P:DNA replication"/>
    <property type="evidence" value="ECO:0007669"/>
    <property type="project" value="UniProtKB-UniRule"/>
</dbReference>
<dbReference type="OrthoDB" id="20198at2759"/>
<keyword evidence="4 6" id="KW-0235">DNA replication</keyword>
<keyword evidence="5 6" id="KW-0539">Nucleus</keyword>
<dbReference type="InterPro" id="IPR056772">
    <property type="entry name" value="RecA-like_ORC2"/>
</dbReference>
<proteinExistence type="inferred from homology"/>
<evidence type="ECO:0000256" key="3">
    <source>
        <dbReference type="ARBA" id="ARBA00019080"/>
    </source>
</evidence>
<dbReference type="FunCoup" id="A0A7R8USQ7">
    <property type="interactions" value="1892"/>
</dbReference>
<reference evidence="10 11" key="1">
    <citation type="submission" date="2020-11" db="EMBL/GenBank/DDBJ databases">
        <authorList>
            <person name="Wallbank WR R."/>
            <person name="Pardo Diaz C."/>
            <person name="Kozak K."/>
            <person name="Martin S."/>
            <person name="Jiggins C."/>
            <person name="Moest M."/>
            <person name="Warren A I."/>
            <person name="Generalovic N T."/>
            <person name="Byers J.R.P. K."/>
            <person name="Montejo-Kovacevich G."/>
            <person name="Yen C E."/>
        </authorList>
    </citation>
    <scope>NUCLEOTIDE SEQUENCE [LARGE SCALE GENOMIC DNA]</scope>
</reference>
<dbReference type="InterPro" id="IPR056773">
    <property type="entry name" value="WHD_ORC2"/>
</dbReference>
<dbReference type="PANTHER" id="PTHR14052">
    <property type="entry name" value="ORIGIN RECOGNITION COMPLEX SUBUNIT 2"/>
    <property type="match status" value="1"/>
</dbReference>
<evidence type="ECO:0000259" key="9">
    <source>
        <dbReference type="Pfam" id="PF24882"/>
    </source>
</evidence>
<protein>
    <recommendedName>
        <fullName evidence="3 6">Origin recognition complex subunit 2</fullName>
    </recommendedName>
</protein>
<comment type="subunit">
    <text evidence="6">Component of the origin recognition complex (ORC).</text>
</comment>
<dbReference type="Proteomes" id="UP000594454">
    <property type="component" value="Chromosome 3"/>
</dbReference>
<evidence type="ECO:0000256" key="2">
    <source>
        <dbReference type="ARBA" id="ARBA00007421"/>
    </source>
</evidence>
<comment type="similarity">
    <text evidence="2 6">Belongs to the ORC2 family.</text>
</comment>
<evidence type="ECO:0000313" key="10">
    <source>
        <dbReference type="EMBL" id="CAD7085373.1"/>
    </source>
</evidence>
<dbReference type="Pfam" id="PF04084">
    <property type="entry name" value="RecA-like_ORC2"/>
    <property type="match status" value="1"/>
</dbReference>
<feature type="compositionally biased region" description="Acidic residues" evidence="7">
    <location>
        <begin position="215"/>
        <end position="227"/>
    </location>
</feature>
<evidence type="ECO:0000259" key="8">
    <source>
        <dbReference type="Pfam" id="PF04084"/>
    </source>
</evidence>
<feature type="domain" description="Origin recognition complex subunit 2 RecA-like" evidence="8">
    <location>
        <begin position="328"/>
        <end position="488"/>
    </location>
</feature>
<feature type="region of interest" description="Disordered" evidence="7">
    <location>
        <begin position="214"/>
        <end position="258"/>
    </location>
</feature>
<dbReference type="Pfam" id="PF24882">
    <property type="entry name" value="WHD_ORC2"/>
    <property type="match status" value="1"/>
</dbReference>
<feature type="domain" description="Origin recognition complex subunit 2 winged-helix" evidence="9">
    <location>
        <begin position="545"/>
        <end position="601"/>
    </location>
</feature>
<gene>
    <name evidence="10" type="ORF">HERILL_LOCUS8221</name>
</gene>
<sequence length="615" mass="70346">MAVMVQYAFCQKLPLMKFNLYKFRLIMGESGKDRHRRRSSVISNSSGFYAEYDDKKNDSEMDRIAKETDQSCGLTITPGSRKSSRKVTPNKKYDEFFELGCPKSKVNAHQVNQKTPCRASQMYEPASDEDRCHSENLFEDSTDVDGKQIYMFTTPKKRSSMTLKALRTPRTPTTLEGKDLRKHNFVGKETPKHLRSTVKAELYKRLVESSLSDFSVDESDFEPEDLSESSSTNDDVEMSDSEDNSTIPAKKVENNLLKTPLTRRPLKVDRQIEYIPQSSAYFTTHINKKLTTSDHTLNRLKNARLVQPQIFSLLSSMKLSMQHERALTNLFQQYKLCFNKWMLIMNEGYNILLYGLGSKRKLLQAFHNEILGKESVIIVNGFFPSLSMKDILEAILRDILALTPTASSNIHDSVDVIYNEFARTPEKHLFLIVHNIDGPILRSYKAQEVLSRISAIPNVHLIASMDHINTPLVWDHMNLSNFNFSCWDATTLLPYSDETSYENCLLVQNSGDLALSSMNNVFQSLTSNARKIFLLIAKEQLKVDDTNYPGLPFKDLYWLARESFLVSSDLALRAQLTEFLDHKLIKSKRTADGTEHLRIPIACNLLQQFLDNQGC</sequence>
<evidence type="ECO:0000313" key="11">
    <source>
        <dbReference type="Proteomes" id="UP000594454"/>
    </source>
</evidence>
<dbReference type="InParanoid" id="A0A7R8USQ7"/>
<dbReference type="GO" id="GO:0003688">
    <property type="term" value="F:DNA replication origin binding"/>
    <property type="evidence" value="ECO:0007669"/>
    <property type="project" value="UniProtKB-UniRule"/>
</dbReference>
<comment type="subcellular location">
    <subcellularLocation>
        <location evidence="1 6">Nucleus</location>
    </subcellularLocation>
</comment>
<accession>A0A7R8USQ7</accession>
<dbReference type="GO" id="GO:0005664">
    <property type="term" value="C:nuclear origin of replication recognition complex"/>
    <property type="evidence" value="ECO:0007669"/>
    <property type="project" value="UniProtKB-UniRule"/>
</dbReference>
<dbReference type="InterPro" id="IPR007220">
    <property type="entry name" value="ORC2"/>
</dbReference>